<name>A0A4P6JRK7_KTERU</name>
<evidence type="ECO:0000313" key="4">
    <source>
        <dbReference type="EMBL" id="QBD77842.1"/>
    </source>
</evidence>
<feature type="transmembrane region" description="Helical" evidence="2">
    <location>
        <begin position="54"/>
        <end position="71"/>
    </location>
</feature>
<keyword evidence="5" id="KW-1185">Reference proteome</keyword>
<feature type="domain" description="3-keto-alpha-glucoside-1,2-lyase/3-keto-2-hydroxy-glucal hydratase" evidence="3">
    <location>
        <begin position="111"/>
        <end position="277"/>
    </location>
</feature>
<evidence type="ECO:0000256" key="1">
    <source>
        <dbReference type="SAM" id="MobiDB-lite"/>
    </source>
</evidence>
<gene>
    <name evidence="4" type="ORF">EPA93_18320</name>
</gene>
<dbReference type="GO" id="GO:0016787">
    <property type="term" value="F:hydrolase activity"/>
    <property type="evidence" value="ECO:0007669"/>
    <property type="project" value="InterPro"/>
</dbReference>
<feature type="region of interest" description="Disordered" evidence="1">
    <location>
        <begin position="1"/>
        <end position="48"/>
    </location>
</feature>
<dbReference type="KEGG" id="kbs:EPA93_18320"/>
<dbReference type="InterPro" id="IPR010496">
    <property type="entry name" value="AL/BT2_dom"/>
</dbReference>
<dbReference type="AlphaFoldDB" id="A0A4P6JRK7"/>
<accession>A0A4P6JRK7</accession>
<dbReference type="RefSeq" id="WP_129888895.1">
    <property type="nucleotide sequence ID" value="NZ_CP035758.1"/>
</dbReference>
<evidence type="ECO:0000313" key="5">
    <source>
        <dbReference type="Proteomes" id="UP000290365"/>
    </source>
</evidence>
<dbReference type="Proteomes" id="UP000290365">
    <property type="component" value="Chromosome"/>
</dbReference>
<protein>
    <submittedName>
        <fullName evidence="4">DUF1080 domain-containing protein</fullName>
    </submittedName>
</protein>
<dbReference type="EMBL" id="CP035758">
    <property type="protein sequence ID" value="QBD77842.1"/>
    <property type="molecule type" value="Genomic_DNA"/>
</dbReference>
<dbReference type="SUPFAM" id="SSF49899">
    <property type="entry name" value="Concanavalin A-like lectins/glucanases"/>
    <property type="match status" value="1"/>
</dbReference>
<evidence type="ECO:0000256" key="2">
    <source>
        <dbReference type="SAM" id="Phobius"/>
    </source>
</evidence>
<keyword evidence="2" id="KW-1133">Transmembrane helix</keyword>
<reference evidence="4 5" key="1">
    <citation type="submission" date="2019-01" db="EMBL/GenBank/DDBJ databases">
        <title>Ktedonosporobacter rubrisoli SCAWS-G2.</title>
        <authorList>
            <person name="Huang Y."/>
            <person name="Yan B."/>
        </authorList>
    </citation>
    <scope>NUCLEOTIDE SEQUENCE [LARGE SCALE GENOMIC DNA]</scope>
    <source>
        <strain evidence="4 5">SCAWS-G2</strain>
    </source>
</reference>
<proteinExistence type="predicted"/>
<dbReference type="InterPro" id="IPR013320">
    <property type="entry name" value="ConA-like_dom_sf"/>
</dbReference>
<sequence length="281" mass="30753">MVKHNFHHLAQQNPPRSLADSPIYIFSGKRAQEPPTPRGSHPHTQKSRFTARKLSISGLLLAIYLIFSLGACSQTPSSPSQTSHPTPTQVPATPTATKAPTTLYQADWSHGLDGWQHNEGWTVVNGQLAAHNTSASTIIVPYQPSTSNYVIEANVRITHVLKPIINNFFIFSRNTSNKDGFEAEVMGLNSQDPKITGYAGFAQILTNQVNVNAGVEQIDFAPSTNWRTYRVEVQGDETRFIVDGTEISKSISRMDMVSTGPLGLSSMGLDVEVSSFKITTL</sequence>
<dbReference type="Gene3D" id="2.60.120.560">
    <property type="entry name" value="Exo-inulinase, domain 1"/>
    <property type="match status" value="1"/>
</dbReference>
<dbReference type="OrthoDB" id="157864at2"/>
<evidence type="ECO:0000259" key="3">
    <source>
        <dbReference type="Pfam" id="PF06439"/>
    </source>
</evidence>
<keyword evidence="2" id="KW-0812">Transmembrane</keyword>
<keyword evidence="2" id="KW-0472">Membrane</keyword>
<feature type="region of interest" description="Disordered" evidence="1">
    <location>
        <begin position="76"/>
        <end position="95"/>
    </location>
</feature>
<dbReference type="Pfam" id="PF06439">
    <property type="entry name" value="3keto-disac_hyd"/>
    <property type="match status" value="1"/>
</dbReference>
<organism evidence="4 5">
    <name type="scientific">Ktedonosporobacter rubrisoli</name>
    <dbReference type="NCBI Taxonomy" id="2509675"/>
    <lineage>
        <taxon>Bacteria</taxon>
        <taxon>Bacillati</taxon>
        <taxon>Chloroflexota</taxon>
        <taxon>Ktedonobacteria</taxon>
        <taxon>Ktedonobacterales</taxon>
        <taxon>Ktedonosporobacteraceae</taxon>
        <taxon>Ktedonosporobacter</taxon>
    </lineage>
</organism>